<proteinExistence type="predicted"/>
<keyword evidence="4" id="KW-1185">Reference proteome</keyword>
<dbReference type="PANTHER" id="PTHR43662">
    <property type="match status" value="1"/>
</dbReference>
<comment type="caution">
    <text evidence="3">The sequence shown here is derived from an EMBL/GenBank/DDBJ whole genome shotgun (WGS) entry which is preliminary data.</text>
</comment>
<accession>A0ABV5NAM9</accession>
<feature type="compositionally biased region" description="Polar residues" evidence="1">
    <location>
        <begin position="236"/>
        <end position="246"/>
    </location>
</feature>
<gene>
    <name evidence="3" type="ORF">ACFF45_32890</name>
</gene>
<evidence type="ECO:0000313" key="4">
    <source>
        <dbReference type="Proteomes" id="UP001589709"/>
    </source>
</evidence>
<feature type="compositionally biased region" description="Polar residues" evidence="1">
    <location>
        <begin position="141"/>
        <end position="156"/>
    </location>
</feature>
<feature type="compositionally biased region" description="Polar residues" evidence="1">
    <location>
        <begin position="211"/>
        <end position="222"/>
    </location>
</feature>
<dbReference type="PANTHER" id="PTHR43662:SF3">
    <property type="entry name" value="DOMAIN PROTEIN, PUTATIVE (AFU_ORTHOLOGUE AFUA_6G11970)-RELATED"/>
    <property type="match status" value="1"/>
</dbReference>
<feature type="domain" description="DUF1996" evidence="2">
    <location>
        <begin position="256"/>
        <end position="487"/>
    </location>
</feature>
<evidence type="ECO:0000313" key="3">
    <source>
        <dbReference type="EMBL" id="MFB9467354.1"/>
    </source>
</evidence>
<feature type="compositionally biased region" description="Low complexity" evidence="1">
    <location>
        <begin position="178"/>
        <end position="191"/>
    </location>
</feature>
<feature type="compositionally biased region" description="Gly residues" evidence="1">
    <location>
        <begin position="163"/>
        <end position="177"/>
    </location>
</feature>
<dbReference type="Pfam" id="PF09362">
    <property type="entry name" value="DUF1996"/>
    <property type="match status" value="1"/>
</dbReference>
<evidence type="ECO:0000256" key="1">
    <source>
        <dbReference type="SAM" id="MobiDB-lite"/>
    </source>
</evidence>
<dbReference type="EMBL" id="JBHMCY010000102">
    <property type="protein sequence ID" value="MFB9467354.1"/>
    <property type="molecule type" value="Genomic_DNA"/>
</dbReference>
<feature type="compositionally biased region" description="Gly residues" evidence="1">
    <location>
        <begin position="192"/>
        <end position="201"/>
    </location>
</feature>
<name>A0ABV5NAM9_9ACTN</name>
<dbReference type="InterPro" id="IPR018535">
    <property type="entry name" value="DUF1996"/>
</dbReference>
<dbReference type="RefSeq" id="WP_381350584.1">
    <property type="nucleotide sequence ID" value="NZ_JBHMCY010000102.1"/>
</dbReference>
<dbReference type="Proteomes" id="UP001589709">
    <property type="component" value="Unassembled WGS sequence"/>
</dbReference>
<sequence length="508" mass="54119">MGRNTRKRRTPLATRAIAASAALALGAGGLIWANVYASAHEENDWANRTTSGGAQVATIDCPDVGQQLPEVPDQARGEVDGELATLDQQITEAYQQLATTRDAQAGDGAFVQNAILGPLKDRRQVIIDRIQLEIDRAGGSAPQQLDTLSSCTGKPAQTTDGEQGQGGDGQTGDGQTGDGQQDGDQNQDGDGQQVGNGGQAGNGPVAADFQDITTVQPNSRNLPNGLPANGRGGSRGSFTTKCGTNANDKHNSDNVIVAPGVTNGAHHLHDYVGNQNNDAFASDEDLANAATTCRNQGDRSSYYWPVLRLQDGTQDFDQNDAGGGTEGNVGRILEPKVAELKFVGNRTGPVVAMPRALRIITGDAKAFVNGLANANTAWTCTGFDDRQLTDKYPLCPEGSDVVRLAKFQSCWDGQNIDSANHRTHVAFVQPDGSCPAGFRAIPQLQVRLVYEVPAPTIENGVVQNPFAVDTFPEQLHKPITDHNDFINFFSERLMNKMVKCINSGRRCQ</sequence>
<evidence type="ECO:0000259" key="2">
    <source>
        <dbReference type="Pfam" id="PF09362"/>
    </source>
</evidence>
<feature type="region of interest" description="Disordered" evidence="1">
    <location>
        <begin position="138"/>
        <end position="253"/>
    </location>
</feature>
<reference evidence="3 4" key="1">
    <citation type="submission" date="2024-09" db="EMBL/GenBank/DDBJ databases">
        <authorList>
            <person name="Sun Q."/>
            <person name="Mori K."/>
        </authorList>
    </citation>
    <scope>NUCLEOTIDE SEQUENCE [LARGE SCALE GENOMIC DNA]</scope>
    <source>
        <strain evidence="3 4">JCM 6917</strain>
    </source>
</reference>
<organism evidence="3 4">
    <name type="scientific">Streptomyces cinereospinus</name>
    <dbReference type="NCBI Taxonomy" id="285561"/>
    <lineage>
        <taxon>Bacteria</taxon>
        <taxon>Bacillati</taxon>
        <taxon>Actinomycetota</taxon>
        <taxon>Actinomycetes</taxon>
        <taxon>Kitasatosporales</taxon>
        <taxon>Streptomycetaceae</taxon>
        <taxon>Streptomyces</taxon>
    </lineage>
</organism>
<protein>
    <submittedName>
        <fullName evidence="3">DUF1996 domain-containing protein</fullName>
    </submittedName>
</protein>